<dbReference type="PROSITE" id="PS51128">
    <property type="entry name" value="ZF_DKSA_2"/>
    <property type="match status" value="1"/>
</dbReference>
<dbReference type="Proteomes" id="UP000032633">
    <property type="component" value="Chromosome"/>
</dbReference>
<feature type="region of interest" description="Disordered" evidence="5">
    <location>
        <begin position="27"/>
        <end position="63"/>
    </location>
</feature>
<evidence type="ECO:0000256" key="4">
    <source>
        <dbReference type="PROSITE-ProRule" id="PRU00510"/>
    </source>
</evidence>
<dbReference type="AlphaFoldDB" id="A0A0D5NN62"/>
<feature type="region of interest" description="Disordered" evidence="5">
    <location>
        <begin position="123"/>
        <end position="192"/>
    </location>
</feature>
<dbReference type="NCBIfam" id="TIGR02890">
    <property type="entry name" value="bacill_yteA"/>
    <property type="match status" value="1"/>
</dbReference>
<feature type="compositionally biased region" description="Polar residues" evidence="5">
    <location>
        <begin position="170"/>
        <end position="185"/>
    </location>
</feature>
<feature type="domain" description="Zinc finger DksA/TraR C4-type" evidence="6">
    <location>
        <begin position="93"/>
        <end position="120"/>
    </location>
</feature>
<keyword evidence="3" id="KW-0862">Zinc</keyword>
<evidence type="ECO:0000256" key="3">
    <source>
        <dbReference type="ARBA" id="ARBA00022833"/>
    </source>
</evidence>
<dbReference type="Pfam" id="PF01258">
    <property type="entry name" value="zf-dskA_traR"/>
    <property type="match status" value="1"/>
</dbReference>
<reference evidence="8" key="2">
    <citation type="submission" date="2015-03" db="EMBL/GenBank/DDBJ databases">
        <title>Genome sequence of Paenibacillus beijingensis strain DSM 24997T.</title>
        <authorList>
            <person name="Kwak Y."/>
            <person name="Shin J.-H."/>
        </authorList>
    </citation>
    <scope>NUCLEOTIDE SEQUENCE [LARGE SCALE GENOMIC DNA]</scope>
    <source>
        <strain evidence="8">DSM 24997</strain>
    </source>
</reference>
<evidence type="ECO:0000313" key="8">
    <source>
        <dbReference type="Proteomes" id="UP000032633"/>
    </source>
</evidence>
<dbReference type="STRING" id="1126833.VN24_21630"/>
<evidence type="ECO:0000313" key="7">
    <source>
        <dbReference type="EMBL" id="AJY76696.1"/>
    </source>
</evidence>
<dbReference type="InterPro" id="IPR000962">
    <property type="entry name" value="Znf_DskA_TraR"/>
</dbReference>
<dbReference type="SUPFAM" id="SSF57716">
    <property type="entry name" value="Glucocorticoid receptor-like (DNA-binding domain)"/>
    <property type="match status" value="1"/>
</dbReference>
<accession>A0A0D5NN62</accession>
<dbReference type="KEGG" id="pbj:VN24_21630"/>
<gene>
    <name evidence="7" type="ORF">VN24_21630</name>
</gene>
<evidence type="ECO:0000256" key="1">
    <source>
        <dbReference type="ARBA" id="ARBA00022723"/>
    </source>
</evidence>
<dbReference type="RefSeq" id="WP_045672121.1">
    <property type="nucleotide sequence ID" value="NZ_CP011058.1"/>
</dbReference>
<dbReference type="InterPro" id="IPR014240">
    <property type="entry name" value="YteA"/>
</dbReference>
<keyword evidence="2" id="KW-0863">Zinc-finger</keyword>
<organism evidence="7 8">
    <name type="scientific">Paenibacillus beijingensis</name>
    <dbReference type="NCBI Taxonomy" id="1126833"/>
    <lineage>
        <taxon>Bacteria</taxon>
        <taxon>Bacillati</taxon>
        <taxon>Bacillota</taxon>
        <taxon>Bacilli</taxon>
        <taxon>Bacillales</taxon>
        <taxon>Paenibacillaceae</taxon>
        <taxon>Paenibacillus</taxon>
    </lineage>
</organism>
<reference evidence="7 8" key="1">
    <citation type="journal article" date="2015" name="J. Biotechnol.">
        <title>Complete genome sequence of Paenibacillus beijingensis 7188(T) (=DSM 24997(T)), a novel rhizobacterium from jujube garden soil.</title>
        <authorList>
            <person name="Kwak Y."/>
            <person name="Shin J.H."/>
        </authorList>
    </citation>
    <scope>NUCLEOTIDE SEQUENCE [LARGE SCALE GENOMIC DNA]</scope>
    <source>
        <strain evidence="7 8">DSM 24997</strain>
    </source>
</reference>
<feature type="compositionally biased region" description="Basic and acidic residues" evidence="5">
    <location>
        <begin position="125"/>
        <end position="135"/>
    </location>
</feature>
<evidence type="ECO:0000256" key="5">
    <source>
        <dbReference type="SAM" id="MobiDB-lite"/>
    </source>
</evidence>
<keyword evidence="8" id="KW-1185">Reference proteome</keyword>
<dbReference type="GO" id="GO:0008270">
    <property type="term" value="F:zinc ion binding"/>
    <property type="evidence" value="ECO:0007669"/>
    <property type="project" value="UniProtKB-KW"/>
</dbReference>
<name>A0A0D5NN62_9BACL</name>
<evidence type="ECO:0000256" key="2">
    <source>
        <dbReference type="ARBA" id="ARBA00022771"/>
    </source>
</evidence>
<protein>
    <submittedName>
        <fullName evidence="7">Conjugal transfer protein TraR</fullName>
    </submittedName>
</protein>
<feature type="zinc finger region" description="dksA C4-type" evidence="4">
    <location>
        <begin position="98"/>
        <end position="122"/>
    </location>
</feature>
<dbReference type="Gene3D" id="1.20.120.910">
    <property type="entry name" value="DksA, coiled-coil domain"/>
    <property type="match status" value="1"/>
</dbReference>
<feature type="compositionally biased region" description="Basic and acidic residues" evidence="5">
    <location>
        <begin position="27"/>
        <end position="37"/>
    </location>
</feature>
<dbReference type="PATRIC" id="fig|1126833.4.peg.4755"/>
<dbReference type="InterPro" id="IPR037187">
    <property type="entry name" value="DnaK_N"/>
</dbReference>
<dbReference type="OrthoDB" id="9811543at2"/>
<keyword evidence="1" id="KW-0479">Metal-binding</keyword>
<dbReference type="EMBL" id="CP011058">
    <property type="protein sequence ID" value="AJY76696.1"/>
    <property type="molecule type" value="Genomic_DNA"/>
</dbReference>
<dbReference type="PANTHER" id="PTHR33823">
    <property type="entry name" value="RNA POLYMERASE-BINDING TRANSCRIPTION FACTOR DKSA-RELATED"/>
    <property type="match status" value="1"/>
</dbReference>
<sequence>MNQLSEFQIQRLKTLLLENKHDLEEHFELNSERDRDGQPLSQSDSTGELSGYDNHPADSGTETFERGRDQALDESLGRKLAQVNLALTMMEDGSYGICAACGEPIPFERLEAMPSTRYCIKHTPRKEPAGDRPVEEQVMTAPPSGAGESRQAHAGHFDEADAWSTVEKYGNSSDTVPAEPQSSEALNEVNKL</sequence>
<dbReference type="SUPFAM" id="SSF109635">
    <property type="entry name" value="DnaK suppressor protein DksA, alpha-hairpin domain"/>
    <property type="match status" value="1"/>
</dbReference>
<dbReference type="HOGENOM" id="CLU_043144_1_1_9"/>
<dbReference type="PANTHER" id="PTHR33823:SF4">
    <property type="entry name" value="GENERAL STRESS PROTEIN 16O"/>
    <property type="match status" value="1"/>
</dbReference>
<proteinExistence type="predicted"/>
<feature type="compositionally biased region" description="Polar residues" evidence="5">
    <location>
        <begin position="39"/>
        <end position="48"/>
    </location>
</feature>
<evidence type="ECO:0000259" key="6">
    <source>
        <dbReference type="Pfam" id="PF01258"/>
    </source>
</evidence>